<dbReference type="InterPro" id="IPR036761">
    <property type="entry name" value="TTHA0802/YceI-like_sf"/>
</dbReference>
<keyword evidence="1" id="KW-0732">Signal</keyword>
<dbReference type="SUPFAM" id="SSF101874">
    <property type="entry name" value="YceI-like"/>
    <property type="match status" value="1"/>
</dbReference>
<keyword evidence="4" id="KW-1185">Reference proteome</keyword>
<evidence type="ECO:0000313" key="3">
    <source>
        <dbReference type="EMBL" id="SDD92980.1"/>
    </source>
</evidence>
<feature type="signal peptide" evidence="1">
    <location>
        <begin position="1"/>
        <end position="22"/>
    </location>
</feature>
<dbReference type="STRING" id="1285928.SAMN04487894_11671"/>
<dbReference type="AlphaFoldDB" id="A0A1G6YRM9"/>
<protein>
    <submittedName>
        <fullName evidence="3">YceI-like domain-containing protein</fullName>
    </submittedName>
</protein>
<evidence type="ECO:0000259" key="2">
    <source>
        <dbReference type="Pfam" id="PF04264"/>
    </source>
</evidence>
<dbReference type="OrthoDB" id="116832at2"/>
<evidence type="ECO:0000256" key="1">
    <source>
        <dbReference type="SAM" id="SignalP"/>
    </source>
</evidence>
<dbReference type="InterPro" id="IPR007372">
    <property type="entry name" value="Lipid/polyisoprenoid-bd_YceI"/>
</dbReference>
<proteinExistence type="predicted"/>
<dbReference type="EMBL" id="FMZO01000016">
    <property type="protein sequence ID" value="SDD92980.1"/>
    <property type="molecule type" value="Genomic_DNA"/>
</dbReference>
<evidence type="ECO:0000313" key="4">
    <source>
        <dbReference type="Proteomes" id="UP000198757"/>
    </source>
</evidence>
<sequence>MKQLAFTIYILFISLASVSAQKYFTKTGYISFEAGTALEDIVAANKAAASVLDAATGQIEFAVLIKGFEFRRALMQEHFNENYMESSKYPKASFKGTIANIREVSFQKPGNYSITVKGTLEIHGIKKEITIIGSIKVSGNTIQTLAKFPVTISDYKIAIPGIVSDKIAKTATVSVNCNYTVLK</sequence>
<dbReference type="RefSeq" id="WP_090392261.1">
    <property type="nucleotide sequence ID" value="NZ_FMZO01000016.1"/>
</dbReference>
<dbReference type="Pfam" id="PF04264">
    <property type="entry name" value="YceI"/>
    <property type="match status" value="1"/>
</dbReference>
<name>A0A1G6YRM9_NIADE</name>
<feature type="domain" description="Lipid/polyisoprenoid-binding YceI-like" evidence="2">
    <location>
        <begin position="53"/>
        <end position="176"/>
    </location>
</feature>
<feature type="chain" id="PRO_5011763875" evidence="1">
    <location>
        <begin position="23"/>
        <end position="183"/>
    </location>
</feature>
<dbReference type="Gene3D" id="2.40.128.110">
    <property type="entry name" value="Lipid/polyisoprenoid-binding, YceI-like"/>
    <property type="match status" value="1"/>
</dbReference>
<dbReference type="Proteomes" id="UP000198757">
    <property type="component" value="Unassembled WGS sequence"/>
</dbReference>
<organism evidence="3 4">
    <name type="scientific">Niabella drilacis (strain DSM 25811 / CCM 8410 / CCUG 62505 / LMG 26954 / E90)</name>
    <dbReference type="NCBI Taxonomy" id="1285928"/>
    <lineage>
        <taxon>Bacteria</taxon>
        <taxon>Pseudomonadati</taxon>
        <taxon>Bacteroidota</taxon>
        <taxon>Chitinophagia</taxon>
        <taxon>Chitinophagales</taxon>
        <taxon>Chitinophagaceae</taxon>
        <taxon>Niabella</taxon>
    </lineage>
</organism>
<reference evidence="4" key="1">
    <citation type="submission" date="2016-10" db="EMBL/GenBank/DDBJ databases">
        <authorList>
            <person name="Varghese N."/>
            <person name="Submissions S."/>
        </authorList>
    </citation>
    <scope>NUCLEOTIDE SEQUENCE [LARGE SCALE GENOMIC DNA]</scope>
    <source>
        <strain evidence="4">DSM 25811 / CCM 8410 / LMG 26954 / E90</strain>
    </source>
</reference>
<gene>
    <name evidence="3" type="ORF">SAMN04487894_11671</name>
</gene>
<accession>A0A1G6YRM9</accession>